<feature type="domain" description="EAL" evidence="1">
    <location>
        <begin position="1"/>
        <end position="223"/>
    </location>
</feature>
<proteinExistence type="predicted"/>
<name>A0ABW4E557_9LACO</name>
<dbReference type="RefSeq" id="WP_125752821.1">
    <property type="nucleotide sequence ID" value="NZ_JBHTON010000014.1"/>
</dbReference>
<dbReference type="SMART" id="SM00052">
    <property type="entry name" value="EAL"/>
    <property type="match status" value="1"/>
</dbReference>
<dbReference type="EMBL" id="JBHTON010000014">
    <property type="protein sequence ID" value="MFD1484724.1"/>
    <property type="molecule type" value="Genomic_DNA"/>
</dbReference>
<reference evidence="3" key="1">
    <citation type="journal article" date="2019" name="Int. J. Syst. Evol. Microbiol.">
        <title>The Global Catalogue of Microorganisms (GCM) 10K type strain sequencing project: providing services to taxonomists for standard genome sequencing and annotation.</title>
        <authorList>
            <consortium name="The Broad Institute Genomics Platform"/>
            <consortium name="The Broad Institute Genome Sequencing Center for Infectious Disease"/>
            <person name="Wu L."/>
            <person name="Ma J."/>
        </authorList>
    </citation>
    <scope>NUCLEOTIDE SEQUENCE [LARGE SCALE GENOMIC DNA]</scope>
    <source>
        <strain evidence="3">CCM 8903</strain>
    </source>
</reference>
<dbReference type="PANTHER" id="PTHR33121:SF70">
    <property type="entry name" value="SIGNALING PROTEIN YKOW"/>
    <property type="match status" value="1"/>
</dbReference>
<dbReference type="Gene3D" id="3.20.20.450">
    <property type="entry name" value="EAL domain"/>
    <property type="match status" value="1"/>
</dbReference>
<sequence>MTPYQYFAQPIVNITTKRVIVYELLLRQWTATTPHWRIPTDFDIDSQTTIHLLNTALKCLLPQSVSINLTNQQFADPKMLNALTAFAQTKMKPRQLTIELMQTPDFQTLKTIGAQYQQAGILIALDDVGSDNLYPAIKPMLPYVNTLKFAIQNLRRLGTPTTAAQRAALHFWFEQAETHQLLFTFEGIEDQADSALATSLGITRGQGYFFAHPQPITIKKDKS</sequence>
<dbReference type="InterPro" id="IPR001633">
    <property type="entry name" value="EAL_dom"/>
</dbReference>
<evidence type="ECO:0000259" key="1">
    <source>
        <dbReference type="PROSITE" id="PS50883"/>
    </source>
</evidence>
<dbReference type="SUPFAM" id="SSF141868">
    <property type="entry name" value="EAL domain-like"/>
    <property type="match status" value="1"/>
</dbReference>
<dbReference type="PANTHER" id="PTHR33121">
    <property type="entry name" value="CYCLIC DI-GMP PHOSPHODIESTERASE PDEF"/>
    <property type="match status" value="1"/>
</dbReference>
<dbReference type="CDD" id="cd01948">
    <property type="entry name" value="EAL"/>
    <property type="match status" value="1"/>
</dbReference>
<organism evidence="2 3">
    <name type="scientific">Lacticaseibacillus baoqingensis</name>
    <dbReference type="NCBI Taxonomy" id="2486013"/>
    <lineage>
        <taxon>Bacteria</taxon>
        <taxon>Bacillati</taxon>
        <taxon>Bacillota</taxon>
        <taxon>Bacilli</taxon>
        <taxon>Lactobacillales</taxon>
        <taxon>Lactobacillaceae</taxon>
        <taxon>Lacticaseibacillus</taxon>
    </lineage>
</organism>
<evidence type="ECO:0000313" key="2">
    <source>
        <dbReference type="EMBL" id="MFD1484724.1"/>
    </source>
</evidence>
<evidence type="ECO:0000313" key="3">
    <source>
        <dbReference type="Proteomes" id="UP001597252"/>
    </source>
</evidence>
<dbReference type="InterPro" id="IPR050706">
    <property type="entry name" value="Cyclic-di-GMP_PDE-like"/>
</dbReference>
<dbReference type="Proteomes" id="UP001597252">
    <property type="component" value="Unassembled WGS sequence"/>
</dbReference>
<comment type="caution">
    <text evidence="2">The sequence shown here is derived from an EMBL/GenBank/DDBJ whole genome shotgun (WGS) entry which is preliminary data.</text>
</comment>
<keyword evidence="3" id="KW-1185">Reference proteome</keyword>
<dbReference type="InterPro" id="IPR035919">
    <property type="entry name" value="EAL_sf"/>
</dbReference>
<dbReference type="PROSITE" id="PS50883">
    <property type="entry name" value="EAL"/>
    <property type="match status" value="1"/>
</dbReference>
<gene>
    <name evidence="2" type="ORF">ACFQ5J_05725</name>
</gene>
<dbReference type="Pfam" id="PF00563">
    <property type="entry name" value="EAL"/>
    <property type="match status" value="1"/>
</dbReference>
<protein>
    <submittedName>
        <fullName evidence="2">EAL domain-containing protein</fullName>
    </submittedName>
</protein>
<accession>A0ABW4E557</accession>